<feature type="transmembrane region" description="Helical" evidence="2">
    <location>
        <begin position="438"/>
        <end position="458"/>
    </location>
</feature>
<feature type="region of interest" description="Disordered" evidence="1">
    <location>
        <begin position="70"/>
        <end position="90"/>
    </location>
</feature>
<evidence type="ECO:0000256" key="1">
    <source>
        <dbReference type="SAM" id="MobiDB-lite"/>
    </source>
</evidence>
<sequence length="623" mass="69913">MFSLPPFAKPISVVGSGACTGSGSTPITVHQDEHELPSLGPPLPGRYGVILKGGLSSVVVDLVQSPSKSRAFEKEHGQQQQLPVAPSSIEPGAPRRSYLAAVQASNQPFSHRKTLLPDDTDDFVPPVSPPPSLLQTDLGCYPPKGPDDEIWFMEPGELRKKKAPPRDMKMEAGIIDEFIQYKEAQRLRLQNDFYDSEGWQGMLKELREWEYLWAFGDLEQRKSAIKHGLPDVRLRIKAARDSIMMTGAPPKPLEPDGKKRWVSDTEGESWSLSNRTLTYIERPILELGPEVLPPDPVLNFTPPGLNHGVDRSSSVTSLPKMFVISLDSKEEVMSLKDRFKFYKTHGFHAARLYLKHAKSRSDQPRAEVDVPEWFDIFEVQNKVFFSNSETAQGRFMDLNFHLGSLAVKIAGNLLLGYGRSFTNRILTGPQRPAGNMEAGWYLVFLTTFALVIIDVSPVTPTRKGRMWRCRSGDGAPLSERRCRLCHGSKPRSTSFTLDESHATQSKFDLLMDCIQTAQRAVARRDRQVVENRMRAEARAAGHKLAQTPAALLEGSSSHMHHHHHHHHHHHYGGAVERIRAELLTECAERDRANRRTPGSTAEEEISAATKRFNSRDSRRSAHF</sequence>
<reference evidence="3 4" key="1">
    <citation type="submission" date="2023-01" db="EMBL/GenBank/DDBJ databases">
        <title>Analysis of 21 Apiospora genomes using comparative genomics revels a genus with tremendous synthesis potential of carbohydrate active enzymes and secondary metabolites.</title>
        <authorList>
            <person name="Sorensen T."/>
        </authorList>
    </citation>
    <scope>NUCLEOTIDE SEQUENCE [LARGE SCALE GENOMIC DNA]</scope>
    <source>
        <strain evidence="3 4">CBS 83171</strain>
    </source>
</reference>
<evidence type="ECO:0000256" key="2">
    <source>
        <dbReference type="SAM" id="Phobius"/>
    </source>
</evidence>
<gene>
    <name evidence="3" type="ORF">PG996_009594</name>
</gene>
<dbReference type="Proteomes" id="UP001446871">
    <property type="component" value="Unassembled WGS sequence"/>
</dbReference>
<protein>
    <submittedName>
        <fullName evidence="3">Uncharacterized protein</fullName>
    </submittedName>
</protein>
<comment type="caution">
    <text evidence="3">The sequence shown here is derived from an EMBL/GenBank/DDBJ whole genome shotgun (WGS) entry which is preliminary data.</text>
</comment>
<accession>A0ABR1UL94</accession>
<keyword evidence="2" id="KW-0472">Membrane</keyword>
<evidence type="ECO:0000313" key="4">
    <source>
        <dbReference type="Proteomes" id="UP001446871"/>
    </source>
</evidence>
<evidence type="ECO:0000313" key="3">
    <source>
        <dbReference type="EMBL" id="KAK8059664.1"/>
    </source>
</evidence>
<name>A0ABR1UL94_9PEZI</name>
<keyword evidence="2" id="KW-1133">Transmembrane helix</keyword>
<feature type="compositionally biased region" description="Basic and acidic residues" evidence="1">
    <location>
        <begin position="613"/>
        <end position="623"/>
    </location>
</feature>
<keyword evidence="2" id="KW-0812">Transmembrane</keyword>
<feature type="region of interest" description="Disordered" evidence="1">
    <location>
        <begin position="589"/>
        <end position="623"/>
    </location>
</feature>
<keyword evidence="4" id="KW-1185">Reference proteome</keyword>
<organism evidence="3 4">
    <name type="scientific">Apiospora saccharicola</name>
    <dbReference type="NCBI Taxonomy" id="335842"/>
    <lineage>
        <taxon>Eukaryota</taxon>
        <taxon>Fungi</taxon>
        <taxon>Dikarya</taxon>
        <taxon>Ascomycota</taxon>
        <taxon>Pezizomycotina</taxon>
        <taxon>Sordariomycetes</taxon>
        <taxon>Xylariomycetidae</taxon>
        <taxon>Amphisphaeriales</taxon>
        <taxon>Apiosporaceae</taxon>
        <taxon>Apiospora</taxon>
    </lineage>
</organism>
<dbReference type="EMBL" id="JAQQWM010000006">
    <property type="protein sequence ID" value="KAK8059664.1"/>
    <property type="molecule type" value="Genomic_DNA"/>
</dbReference>
<proteinExistence type="predicted"/>